<dbReference type="InterPro" id="IPR051531">
    <property type="entry name" value="N-acetyltransferase"/>
</dbReference>
<dbReference type="PROSITE" id="PS51186">
    <property type="entry name" value="GNAT"/>
    <property type="match status" value="1"/>
</dbReference>
<dbReference type="GO" id="GO:0016747">
    <property type="term" value="F:acyltransferase activity, transferring groups other than amino-acyl groups"/>
    <property type="evidence" value="ECO:0007669"/>
    <property type="project" value="InterPro"/>
</dbReference>
<dbReference type="Gene3D" id="3.40.630.30">
    <property type="match status" value="1"/>
</dbReference>
<evidence type="ECO:0000313" key="3">
    <source>
        <dbReference type="Proteomes" id="UP000178129"/>
    </source>
</evidence>
<comment type="caution">
    <text evidence="2">The sequence shown here is derived from an EMBL/GenBank/DDBJ whole genome shotgun (WGS) entry which is preliminary data.</text>
</comment>
<dbReference type="InterPro" id="IPR000182">
    <property type="entry name" value="GNAT_dom"/>
</dbReference>
<dbReference type="InterPro" id="IPR016181">
    <property type="entry name" value="Acyl_CoA_acyltransferase"/>
</dbReference>
<dbReference type="InParanoid" id="A0A1E1LC71"/>
<dbReference type="AlphaFoldDB" id="A0A1E1LC71"/>
<keyword evidence="3" id="KW-1185">Reference proteome</keyword>
<dbReference type="EMBL" id="FJUW01000045">
    <property type="protein sequence ID" value="CZT08125.1"/>
    <property type="molecule type" value="Genomic_DNA"/>
</dbReference>
<reference evidence="3" key="1">
    <citation type="submission" date="2016-03" db="EMBL/GenBank/DDBJ databases">
        <authorList>
            <person name="Ploux O."/>
        </authorList>
    </citation>
    <scope>NUCLEOTIDE SEQUENCE [LARGE SCALE GENOMIC DNA]</scope>
    <source>
        <strain evidence="3">UK7</strain>
    </source>
</reference>
<evidence type="ECO:0000313" key="2">
    <source>
        <dbReference type="EMBL" id="CZT08125.1"/>
    </source>
</evidence>
<dbReference type="PANTHER" id="PTHR43792:SF1">
    <property type="entry name" value="N-ACETYLTRANSFERASE DOMAIN-CONTAINING PROTEIN"/>
    <property type="match status" value="1"/>
</dbReference>
<dbReference type="PANTHER" id="PTHR43792">
    <property type="entry name" value="GNAT FAMILY, PUTATIVE (AFU_ORTHOLOGUE AFUA_3G00765)-RELATED-RELATED"/>
    <property type="match status" value="1"/>
</dbReference>
<protein>
    <recommendedName>
        <fullName evidence="1">N-acetyltransferase domain-containing protein</fullName>
    </recommendedName>
</protein>
<proteinExistence type="predicted"/>
<evidence type="ECO:0000259" key="1">
    <source>
        <dbReference type="PROSITE" id="PS51186"/>
    </source>
</evidence>
<gene>
    <name evidence="2" type="ORF">RCO7_09549</name>
</gene>
<name>A0A1E1LC71_9HELO</name>
<feature type="domain" description="N-acetyltransferase" evidence="1">
    <location>
        <begin position="41"/>
        <end position="178"/>
    </location>
</feature>
<dbReference type="Proteomes" id="UP000178129">
    <property type="component" value="Unassembled WGS sequence"/>
</dbReference>
<organism evidence="2 3">
    <name type="scientific">Rhynchosporium graminicola</name>
    <dbReference type="NCBI Taxonomy" id="2792576"/>
    <lineage>
        <taxon>Eukaryota</taxon>
        <taxon>Fungi</taxon>
        <taxon>Dikarya</taxon>
        <taxon>Ascomycota</taxon>
        <taxon>Pezizomycotina</taxon>
        <taxon>Leotiomycetes</taxon>
        <taxon>Helotiales</taxon>
        <taxon>Ploettnerulaceae</taxon>
        <taxon>Rhynchosporium</taxon>
    </lineage>
</organism>
<dbReference type="Pfam" id="PF13302">
    <property type="entry name" value="Acetyltransf_3"/>
    <property type="match status" value="1"/>
</dbReference>
<dbReference type="SUPFAM" id="SSF55729">
    <property type="entry name" value="Acyl-CoA N-acyltransferases (Nat)"/>
    <property type="match status" value="1"/>
</dbReference>
<sequence>MEKYPVHSDRLWLQLLNVEDHLEGYHALNSDESVSKWSSDVGPRGLEDTRAKLISRMQSDEKPWMEMYAIMLRPTGAEPAIYIGGMGIIRVSEDGEAAEIGYGILAAHRGKGYAPEALKALVDYYWTSERKMQKEKLNAGTEPGNMASQRVVQKAGFKRKGLVEKAFEAPNPETKVMEWRSIILWEVERPKACFDV</sequence>
<accession>A0A1E1LC71</accession>